<dbReference type="RefSeq" id="WP_190931200.1">
    <property type="nucleotide sequence ID" value="NZ_JACXJA010000044.1"/>
</dbReference>
<dbReference type="AlphaFoldDB" id="A0A927H2P5"/>
<comment type="caution">
    <text evidence="1">The sequence shown here is derived from an EMBL/GenBank/DDBJ whole genome shotgun (WGS) entry which is preliminary data.</text>
</comment>
<protein>
    <submittedName>
        <fullName evidence="1">Uncharacterized protein</fullName>
    </submittedName>
</protein>
<organism evidence="1 2">
    <name type="scientific">Paenibacillus oceani</name>
    <dbReference type="NCBI Taxonomy" id="2772510"/>
    <lineage>
        <taxon>Bacteria</taxon>
        <taxon>Bacillati</taxon>
        <taxon>Bacillota</taxon>
        <taxon>Bacilli</taxon>
        <taxon>Bacillales</taxon>
        <taxon>Paenibacillaceae</taxon>
        <taxon>Paenibacillus</taxon>
    </lineage>
</organism>
<reference evidence="1" key="1">
    <citation type="submission" date="2020-09" db="EMBL/GenBank/DDBJ databases">
        <title>A novel bacterium of genus Paenibacillus, isolated from South China Sea.</title>
        <authorList>
            <person name="Huang H."/>
            <person name="Mo K."/>
            <person name="Hu Y."/>
        </authorList>
    </citation>
    <scope>NUCLEOTIDE SEQUENCE</scope>
    <source>
        <strain evidence="1">IB182363</strain>
    </source>
</reference>
<dbReference type="EMBL" id="JACXJA010000044">
    <property type="protein sequence ID" value="MBD2865578.1"/>
    <property type="molecule type" value="Genomic_DNA"/>
</dbReference>
<name>A0A927H2P5_9BACL</name>
<keyword evidence="2" id="KW-1185">Reference proteome</keyword>
<evidence type="ECO:0000313" key="2">
    <source>
        <dbReference type="Proteomes" id="UP000639396"/>
    </source>
</evidence>
<accession>A0A927H2P5</accession>
<dbReference type="Proteomes" id="UP000639396">
    <property type="component" value="Unassembled WGS sequence"/>
</dbReference>
<proteinExistence type="predicted"/>
<evidence type="ECO:0000313" key="1">
    <source>
        <dbReference type="EMBL" id="MBD2865578.1"/>
    </source>
</evidence>
<dbReference type="Gene3D" id="3.20.20.80">
    <property type="entry name" value="Glycosidases"/>
    <property type="match status" value="1"/>
</dbReference>
<gene>
    <name evidence="1" type="ORF">IDH45_26700</name>
</gene>
<sequence length="428" mass="48166">MSGIHIHPHDILDEGPSAIMERVGRMDGVRYLLPEMNTIFERNPYPSGVLPHNPVHPVVMGTGTFHTPLRTRELHPRLYQKEDATLSEGADSLAVLLEAVKGTSYEVVPWVNLLNGHFKGDVEANGVFDFRGRPVDHWLCPNGPDVVGMWTEVLAATSERYGCTTFLLDRIRYPDWAGKTVNPSGIFSCFCDRCRAKMDDQGINTDLLQLDMVLIASLLSAKQFDQAVDVMTTSESMQAWVRFKQDNVSEFIEKLTASLAERNPSIVCWLDLWPPSYAWLLGQDYARLTRVSPALKHFPYHKLGGGADVQGLIRYFASTPEEQEHAFRAFQRLFGMSYPITYEQFVRQGFPIEFVSVENDKVRRQSQPGTYIFSGIQMWNLSTEELTQAIGEARRSAADDLLYYCYGWAGEELFDAAGSCKAGENEGG</sequence>